<dbReference type="GO" id="GO:0005737">
    <property type="term" value="C:cytoplasm"/>
    <property type="evidence" value="ECO:0007669"/>
    <property type="project" value="InterPro"/>
</dbReference>
<dbReference type="InterPro" id="IPR013083">
    <property type="entry name" value="Znf_RING/FYVE/PHD"/>
</dbReference>
<feature type="compositionally biased region" description="Gly residues" evidence="5">
    <location>
        <begin position="433"/>
        <end position="445"/>
    </location>
</feature>
<feature type="region of interest" description="Disordered" evidence="5">
    <location>
        <begin position="97"/>
        <end position="137"/>
    </location>
</feature>
<feature type="region of interest" description="Disordered" evidence="5">
    <location>
        <begin position="1"/>
        <end position="49"/>
    </location>
</feature>
<dbReference type="PANTHER" id="PTHR46386:SF11">
    <property type="entry name" value="AUTOIMMUNE REGULATOR"/>
    <property type="match status" value="1"/>
</dbReference>
<dbReference type="Gene3D" id="3.30.40.10">
    <property type="entry name" value="Zinc/RING finger domain, C3HC4 (zinc finger)"/>
    <property type="match status" value="2"/>
</dbReference>
<dbReference type="OrthoDB" id="9665923at2759"/>
<dbReference type="AlphaFoldDB" id="A0A8J6AAM4"/>
<reference evidence="8" key="1">
    <citation type="journal article" date="2021" name="Evol. Appl.">
        <title>The genome of the Pyrenean desman and the effects of bottlenecks and inbreeding on the genomic landscape of an endangered species.</title>
        <authorList>
            <person name="Escoda L."/>
            <person name="Castresana J."/>
        </authorList>
    </citation>
    <scope>NUCLEOTIDE SEQUENCE</scope>
    <source>
        <strain evidence="8">IBE-C5619</strain>
    </source>
</reference>
<dbReference type="PANTHER" id="PTHR46386">
    <property type="entry name" value="NUCLEAR BODY PROTEIN SP140"/>
    <property type="match status" value="1"/>
</dbReference>
<dbReference type="InterPro" id="IPR043563">
    <property type="entry name" value="Sp110/Sp140/Sp140L-like"/>
</dbReference>
<evidence type="ECO:0000256" key="1">
    <source>
        <dbReference type="ARBA" id="ARBA00022723"/>
    </source>
</evidence>
<evidence type="ECO:0000259" key="7">
    <source>
        <dbReference type="PROSITE" id="PS51414"/>
    </source>
</evidence>
<feature type="domain" description="HSR" evidence="7">
    <location>
        <begin position="39"/>
        <end position="198"/>
    </location>
</feature>
<dbReference type="GO" id="GO:0006959">
    <property type="term" value="P:humoral immune response"/>
    <property type="evidence" value="ECO:0007669"/>
    <property type="project" value="InterPro"/>
</dbReference>
<dbReference type="InterPro" id="IPR011011">
    <property type="entry name" value="Znf_FYVE_PHD"/>
</dbReference>
<keyword evidence="9" id="KW-1185">Reference proteome</keyword>
<dbReference type="Pfam" id="PF00628">
    <property type="entry name" value="PHD"/>
    <property type="match status" value="1"/>
</dbReference>
<dbReference type="InterPro" id="IPR042580">
    <property type="entry name" value="AIRE_PHD2"/>
</dbReference>
<comment type="caution">
    <text evidence="8">The sequence shown here is derived from an EMBL/GenBank/DDBJ whole genome shotgun (WGS) entry which is preliminary data.</text>
</comment>
<sequence length="756" mass="78491">MGPALRRARSHRRARSPPRAQARTSQEPGARQHCEPRVRRERGPLAMAGEIRAGGDAALRRLLRRHRTEIAVAVDSAFPLLHALADHDVVPEDKLQVTPRHTAKGRLVSSASQQGSGLRTPRPPPQPAPPPAPPPLQETLQLQEREGCPQAVHALLSWLLTQDGAAILDFWRVLFKDYNLERYSGLQPVLDSFPRDVDLSQSRKGRRSPGSPKASALLPRPPTKRKAAEEPRAALPAAQPLKGTASPAPPAGSQAKVKPSRKPESSAQQQRPPVADGVQTVSASVQRAVAVSSADGPGARGAVEGILIQQVFEAGRASSGGHCQGASEARGRPPPHVPSSPENSVGSGRASPITVHSERPREAPGPTGSGVSVGGAQASGWLTVRRAGRGAAAAGQLLLPPASSKRGLRVGSESHAPGKFEDPGAPKSKIRSGGSGGPKTLGRAGGPPSAAPGRGDVRMGQQGRGPAVPALPREALLHQKNEDECAICLDGGELICCDGCPRAFHLGCLSPPLRDVPRCRALGAGPRGLCPVEGLTAFPFGLPSSRPPDAHSGTWRCSSCLQGRAPRDQPRAEEPQLPADTPALLGLKSAGEEARGLPGEPRAGMDSAVARQHLLAPPPAAPLPVLGPSALRPLLCVGPEGQQGPAAGARCGVCGDGADALRCAHCAAAFHWRCHFPGGASRPGPGPRCRSCSRDAAPTAGEGVPGPAKATDNPGQELALPRDDLESLLSEHSFDGLLQWAIQSMSRPLAEAPALS</sequence>
<dbReference type="SMART" id="SM00249">
    <property type="entry name" value="PHD"/>
    <property type="match status" value="2"/>
</dbReference>
<dbReference type="GO" id="GO:0008270">
    <property type="term" value="F:zinc ion binding"/>
    <property type="evidence" value="ECO:0007669"/>
    <property type="project" value="UniProtKB-KW"/>
</dbReference>
<feature type="compositionally biased region" description="Low complexity" evidence="5">
    <location>
        <begin position="233"/>
        <end position="242"/>
    </location>
</feature>
<dbReference type="CDD" id="cd15539">
    <property type="entry name" value="PHD1_AIRE"/>
    <property type="match status" value="1"/>
</dbReference>
<dbReference type="Pfam" id="PF03172">
    <property type="entry name" value="HSR"/>
    <property type="match status" value="2"/>
</dbReference>
<protein>
    <submittedName>
        <fullName evidence="8">Autoimmune regulator</fullName>
    </submittedName>
</protein>
<dbReference type="GO" id="GO:0000981">
    <property type="term" value="F:DNA-binding transcription factor activity, RNA polymerase II-specific"/>
    <property type="evidence" value="ECO:0007669"/>
    <property type="project" value="TreeGrafter"/>
</dbReference>
<feature type="compositionally biased region" description="Basic residues" evidence="5">
    <location>
        <begin position="1"/>
        <end position="16"/>
    </location>
</feature>
<feature type="region of interest" description="Disordered" evidence="5">
    <location>
        <begin position="403"/>
        <end position="468"/>
    </location>
</feature>
<dbReference type="InterPro" id="IPR001965">
    <property type="entry name" value="Znf_PHD"/>
</dbReference>
<accession>A0A8J6AAM4</accession>
<dbReference type="PROSITE" id="PS51414">
    <property type="entry name" value="HSR"/>
    <property type="match status" value="1"/>
</dbReference>
<dbReference type="InterPro" id="IPR004865">
    <property type="entry name" value="HSR_dom"/>
</dbReference>
<organism evidence="8 9">
    <name type="scientific">Galemys pyrenaicus</name>
    <name type="common">Iberian desman</name>
    <name type="synonym">Pyrenean desman</name>
    <dbReference type="NCBI Taxonomy" id="202257"/>
    <lineage>
        <taxon>Eukaryota</taxon>
        <taxon>Metazoa</taxon>
        <taxon>Chordata</taxon>
        <taxon>Craniata</taxon>
        <taxon>Vertebrata</taxon>
        <taxon>Euteleostomi</taxon>
        <taxon>Mammalia</taxon>
        <taxon>Eutheria</taxon>
        <taxon>Laurasiatheria</taxon>
        <taxon>Eulipotyphla</taxon>
        <taxon>Talpidae</taxon>
        <taxon>Galemys</taxon>
    </lineage>
</organism>
<dbReference type="GO" id="GO:0003677">
    <property type="term" value="F:DNA binding"/>
    <property type="evidence" value="ECO:0007669"/>
    <property type="project" value="InterPro"/>
</dbReference>
<dbReference type="CDD" id="cd15540">
    <property type="entry name" value="PHD2_AIRE"/>
    <property type="match status" value="1"/>
</dbReference>
<evidence type="ECO:0000256" key="4">
    <source>
        <dbReference type="PROSITE-ProRule" id="PRU00146"/>
    </source>
</evidence>
<feature type="region of interest" description="Disordered" evidence="5">
    <location>
        <begin position="317"/>
        <end position="374"/>
    </location>
</feature>
<evidence type="ECO:0000313" key="8">
    <source>
        <dbReference type="EMBL" id="KAG8513715.1"/>
    </source>
</evidence>
<feature type="compositionally biased region" description="Pro residues" evidence="5">
    <location>
        <begin position="121"/>
        <end position="136"/>
    </location>
</feature>
<feature type="compositionally biased region" description="Basic and acidic residues" evidence="5">
    <location>
        <begin position="30"/>
        <end position="43"/>
    </location>
</feature>
<evidence type="ECO:0000256" key="2">
    <source>
        <dbReference type="ARBA" id="ARBA00022771"/>
    </source>
</evidence>
<feature type="region of interest" description="Disordered" evidence="5">
    <location>
        <begin position="198"/>
        <end position="280"/>
    </location>
</feature>
<feature type="domain" description="PHD-type" evidence="6">
    <location>
        <begin position="482"/>
        <end position="563"/>
    </location>
</feature>
<keyword evidence="1" id="KW-0479">Metal-binding</keyword>
<evidence type="ECO:0000259" key="6">
    <source>
        <dbReference type="PROSITE" id="PS50016"/>
    </source>
</evidence>
<dbReference type="InterPro" id="IPR019787">
    <property type="entry name" value="Znf_PHD-finger"/>
</dbReference>
<name>A0A8J6AAM4_GALPY</name>
<feature type="region of interest" description="Disordered" evidence="5">
    <location>
        <begin position="685"/>
        <end position="718"/>
    </location>
</feature>
<dbReference type="Proteomes" id="UP000700334">
    <property type="component" value="Unassembled WGS sequence"/>
</dbReference>
<proteinExistence type="predicted"/>
<dbReference type="SUPFAM" id="SSF57903">
    <property type="entry name" value="FYVE/PHD zinc finger"/>
    <property type="match status" value="2"/>
</dbReference>
<evidence type="ECO:0000256" key="5">
    <source>
        <dbReference type="SAM" id="MobiDB-lite"/>
    </source>
</evidence>
<dbReference type="PRINTS" id="PR01711">
    <property type="entry name" value="AIREGULATOR"/>
</dbReference>
<evidence type="ECO:0000256" key="3">
    <source>
        <dbReference type="ARBA" id="ARBA00022833"/>
    </source>
</evidence>
<keyword evidence="3" id="KW-0862">Zinc</keyword>
<keyword evidence="2 4" id="KW-0863">Zinc-finger</keyword>
<gene>
    <name evidence="8" type="ORF">J0S82_000004</name>
</gene>
<dbReference type="InterPro" id="IPR008087">
    <property type="entry name" value="AIRE"/>
</dbReference>
<dbReference type="PROSITE" id="PS50016">
    <property type="entry name" value="ZF_PHD_2"/>
    <property type="match status" value="1"/>
</dbReference>
<dbReference type="GO" id="GO:0005634">
    <property type="term" value="C:nucleus"/>
    <property type="evidence" value="ECO:0007669"/>
    <property type="project" value="InterPro"/>
</dbReference>
<dbReference type="GO" id="GO:0045182">
    <property type="term" value="F:translation regulator activity"/>
    <property type="evidence" value="ECO:0007669"/>
    <property type="project" value="InterPro"/>
</dbReference>
<evidence type="ECO:0000313" key="9">
    <source>
        <dbReference type="Proteomes" id="UP000700334"/>
    </source>
</evidence>
<dbReference type="FunFam" id="3.30.40.10:FF:000446">
    <property type="entry name" value="Autoimmune regulator"/>
    <property type="match status" value="1"/>
</dbReference>
<dbReference type="EMBL" id="JAGFMF010011761">
    <property type="protein sequence ID" value="KAG8513715.1"/>
    <property type="molecule type" value="Genomic_DNA"/>
</dbReference>